<dbReference type="OrthoDB" id="5735516at2"/>
<accession>A0A1I5AXH5</accession>
<keyword evidence="3" id="KW-1185">Reference proteome</keyword>
<dbReference type="Proteomes" id="UP000199149">
    <property type="component" value="Unassembled WGS sequence"/>
</dbReference>
<feature type="chain" id="PRO_5011750956" evidence="1">
    <location>
        <begin position="22"/>
        <end position="157"/>
    </location>
</feature>
<sequence length="157" mass="17890">MKYFKYLFSLLLVFVALNLNAQDFHTSNIKVDYEQETGTLNITYRFFTAHLEKAVGESVANKSAFENKLKAYVNNKVDVKVNGKSVNATDFIYSVNDKSTRIFYKVGQVSDISSLEMRIGLLTDVFNDQQNIVNVDVKNNRKTFSLTSGNEVLKMTF</sequence>
<dbReference type="STRING" id="684065.SAMN05421738_11922"/>
<evidence type="ECO:0000313" key="3">
    <source>
        <dbReference type="Proteomes" id="UP000199149"/>
    </source>
</evidence>
<dbReference type="AlphaFoldDB" id="A0A1I5AXH5"/>
<evidence type="ECO:0000256" key="1">
    <source>
        <dbReference type="SAM" id="SignalP"/>
    </source>
</evidence>
<proteinExistence type="predicted"/>
<gene>
    <name evidence="2" type="ORF">SAMN05421738_11922</name>
</gene>
<name>A0A1I5AXH5_9FLAO</name>
<keyword evidence="1" id="KW-0732">Signal</keyword>
<dbReference type="RefSeq" id="WP_092910342.1">
    <property type="nucleotide sequence ID" value="NZ_FOUZ01000019.1"/>
</dbReference>
<evidence type="ECO:0000313" key="2">
    <source>
        <dbReference type="EMBL" id="SFN67153.1"/>
    </source>
</evidence>
<dbReference type="Pfam" id="PF20420">
    <property type="entry name" value="DUF6702"/>
    <property type="match status" value="1"/>
</dbReference>
<dbReference type="EMBL" id="FOUZ01000019">
    <property type="protein sequence ID" value="SFN67153.1"/>
    <property type="molecule type" value="Genomic_DNA"/>
</dbReference>
<organism evidence="2 3">
    <name type="scientific">Algoriella xinjiangensis</name>
    <dbReference type="NCBI Taxonomy" id="684065"/>
    <lineage>
        <taxon>Bacteria</taxon>
        <taxon>Pseudomonadati</taxon>
        <taxon>Bacteroidota</taxon>
        <taxon>Flavobacteriia</taxon>
        <taxon>Flavobacteriales</taxon>
        <taxon>Weeksellaceae</taxon>
        <taxon>Algoriella</taxon>
    </lineage>
</organism>
<reference evidence="3" key="1">
    <citation type="submission" date="2016-10" db="EMBL/GenBank/DDBJ databases">
        <authorList>
            <person name="Varghese N."/>
            <person name="Submissions S."/>
        </authorList>
    </citation>
    <scope>NUCLEOTIDE SEQUENCE [LARGE SCALE GENOMIC DNA]</scope>
    <source>
        <strain evidence="3">XJ109</strain>
    </source>
</reference>
<protein>
    <submittedName>
        <fullName evidence="2">Uncharacterized protein</fullName>
    </submittedName>
</protein>
<feature type="signal peptide" evidence="1">
    <location>
        <begin position="1"/>
        <end position="21"/>
    </location>
</feature>
<dbReference type="InterPro" id="IPR046525">
    <property type="entry name" value="DUF6702"/>
</dbReference>